<feature type="transmembrane region" description="Helical" evidence="5">
    <location>
        <begin position="300"/>
        <end position="321"/>
    </location>
</feature>
<evidence type="ECO:0000256" key="2">
    <source>
        <dbReference type="ARBA" id="ARBA00022692"/>
    </source>
</evidence>
<comment type="subcellular location">
    <subcellularLocation>
        <location evidence="1">Membrane</location>
        <topology evidence="1">Multi-pass membrane protein</topology>
    </subcellularLocation>
</comment>
<accession>A0A6H0SLE2</accession>
<feature type="domain" description="Integral membrane bound transporter" evidence="6">
    <location>
        <begin position="215"/>
        <end position="340"/>
    </location>
</feature>
<keyword evidence="4 5" id="KW-0472">Membrane</keyword>
<feature type="transmembrane region" description="Helical" evidence="5">
    <location>
        <begin position="89"/>
        <end position="106"/>
    </location>
</feature>
<feature type="transmembrane region" description="Helical" evidence="5">
    <location>
        <begin position="327"/>
        <end position="344"/>
    </location>
</feature>
<dbReference type="EMBL" id="CP032549">
    <property type="protein sequence ID" value="QIV86807.1"/>
    <property type="molecule type" value="Genomic_DNA"/>
</dbReference>
<feature type="transmembrane region" description="Helical" evidence="5">
    <location>
        <begin position="112"/>
        <end position="130"/>
    </location>
</feature>
<keyword evidence="3 5" id="KW-1133">Transmembrane helix</keyword>
<protein>
    <submittedName>
        <fullName evidence="7">FUSC family protein</fullName>
    </submittedName>
</protein>
<evidence type="ECO:0000256" key="4">
    <source>
        <dbReference type="ARBA" id="ARBA00023136"/>
    </source>
</evidence>
<keyword evidence="8" id="KW-1185">Reference proteome</keyword>
<gene>
    <name evidence="7" type="ORF">D3791_06430</name>
</gene>
<evidence type="ECO:0000313" key="8">
    <source>
        <dbReference type="Proteomes" id="UP000502331"/>
    </source>
</evidence>
<dbReference type="Pfam" id="PF13515">
    <property type="entry name" value="FUSC_2"/>
    <property type="match status" value="1"/>
</dbReference>
<organism evidence="7 8">
    <name type="scientific">Glutamicibacter mishrai</name>
    <dbReference type="NCBI Taxonomy" id="1775880"/>
    <lineage>
        <taxon>Bacteria</taxon>
        <taxon>Bacillati</taxon>
        <taxon>Actinomycetota</taxon>
        <taxon>Actinomycetes</taxon>
        <taxon>Micrococcales</taxon>
        <taxon>Micrococcaceae</taxon>
        <taxon>Glutamicibacter</taxon>
    </lineage>
</organism>
<feature type="transmembrane region" description="Helical" evidence="5">
    <location>
        <begin position="142"/>
        <end position="175"/>
    </location>
</feature>
<feature type="transmembrane region" description="Helical" evidence="5">
    <location>
        <begin position="205"/>
        <end position="224"/>
    </location>
</feature>
<evidence type="ECO:0000259" key="6">
    <source>
        <dbReference type="Pfam" id="PF13515"/>
    </source>
</evidence>
<name>A0A6H0SLE2_9MICC</name>
<dbReference type="AlphaFoldDB" id="A0A6H0SLE2"/>
<evidence type="ECO:0000313" key="7">
    <source>
        <dbReference type="EMBL" id="QIV86807.1"/>
    </source>
</evidence>
<dbReference type="InterPro" id="IPR049453">
    <property type="entry name" value="Memb_transporter_dom"/>
</dbReference>
<evidence type="ECO:0000256" key="3">
    <source>
        <dbReference type="ARBA" id="ARBA00022989"/>
    </source>
</evidence>
<evidence type="ECO:0000256" key="5">
    <source>
        <dbReference type="SAM" id="Phobius"/>
    </source>
</evidence>
<keyword evidence="2 5" id="KW-0812">Transmembrane</keyword>
<evidence type="ECO:0000256" key="1">
    <source>
        <dbReference type="ARBA" id="ARBA00004141"/>
    </source>
</evidence>
<reference evidence="7 8" key="1">
    <citation type="submission" date="2018-09" db="EMBL/GenBank/DDBJ databases">
        <title>Glutamicibacter mishrai S5-52T (LMG 29155T = KCTC 39846T).</title>
        <authorList>
            <person name="Das S.K."/>
        </authorList>
    </citation>
    <scope>NUCLEOTIDE SEQUENCE [LARGE SCALE GENOMIC DNA]</scope>
    <source>
        <strain evidence="7 8">S5-52</strain>
    </source>
</reference>
<dbReference type="Proteomes" id="UP000502331">
    <property type="component" value="Chromosome"/>
</dbReference>
<proteinExistence type="predicted"/>
<sequence length="358" mass="38010">MMAERSPFSLSLLPSLRHKLRPNTQWQLFLISHSPELRPALRVGLGLGIPGTALLLTERSDLLAYAVFGSVVGMYGRDPRRLQRLKDQLLGAALMLCAGICGIAVAPLGLHGWTLLAGGIFWAVLSSVVADRHGVKPGGAFFPLFAFGALGTLPVGETIAIDGLIAFVATALFSILLGQMARFGPAAEHGIKTLPIPWPNIGQRAATYLVVILVAGSIGIFLHAEHLQWTMAGAAVPLAAGNARGRIKRGAHRIAGTLAGIAVLLGLQLLEPSELVIGCCIILLMFPTEAYMVRNYGLALSFFTPLIILMLQLANPVIGIQMVWDCAMGNLLGVIVGIIVAAIIERRPRLQYSSGVVG</sequence>
<dbReference type="GO" id="GO:0016020">
    <property type="term" value="C:membrane"/>
    <property type="evidence" value="ECO:0007669"/>
    <property type="project" value="UniProtKB-SubCell"/>
</dbReference>